<dbReference type="InterPro" id="IPR001878">
    <property type="entry name" value="Znf_CCHC"/>
</dbReference>
<reference evidence="4" key="1">
    <citation type="submission" date="2019-12" db="EMBL/GenBank/DDBJ databases">
        <title>Genome sequencing and annotation of Brassica cretica.</title>
        <authorList>
            <person name="Studholme D.J."/>
            <person name="Sarris P.F."/>
        </authorList>
    </citation>
    <scope>NUCLEOTIDE SEQUENCE</scope>
    <source>
        <strain evidence="4">PFS-102/07</strain>
        <tissue evidence="4">Leaf</tissue>
    </source>
</reference>
<feature type="region of interest" description="Disordered" evidence="2">
    <location>
        <begin position="1"/>
        <end position="23"/>
    </location>
</feature>
<protein>
    <recommendedName>
        <fullName evidence="3">CCHC-type domain-containing protein</fullName>
    </recommendedName>
</protein>
<dbReference type="GO" id="GO:0008270">
    <property type="term" value="F:zinc ion binding"/>
    <property type="evidence" value="ECO:0007669"/>
    <property type="project" value="UniProtKB-KW"/>
</dbReference>
<keyword evidence="1" id="KW-0862">Zinc</keyword>
<dbReference type="PROSITE" id="PS50158">
    <property type="entry name" value="ZF_CCHC"/>
    <property type="match status" value="2"/>
</dbReference>
<evidence type="ECO:0000259" key="3">
    <source>
        <dbReference type="PROSITE" id="PS50158"/>
    </source>
</evidence>
<dbReference type="Gene3D" id="4.10.60.10">
    <property type="entry name" value="Zinc finger, CCHC-type"/>
    <property type="match status" value="1"/>
</dbReference>
<dbReference type="EMBL" id="QGKY02000094">
    <property type="protein sequence ID" value="KAF2601689.1"/>
    <property type="molecule type" value="Genomic_DNA"/>
</dbReference>
<organism evidence="4">
    <name type="scientific">Brassica cretica</name>
    <name type="common">Mustard</name>
    <dbReference type="NCBI Taxonomy" id="69181"/>
    <lineage>
        <taxon>Eukaryota</taxon>
        <taxon>Viridiplantae</taxon>
        <taxon>Streptophyta</taxon>
        <taxon>Embryophyta</taxon>
        <taxon>Tracheophyta</taxon>
        <taxon>Spermatophyta</taxon>
        <taxon>Magnoliopsida</taxon>
        <taxon>eudicotyledons</taxon>
        <taxon>Gunneridae</taxon>
        <taxon>Pentapetalae</taxon>
        <taxon>rosids</taxon>
        <taxon>malvids</taxon>
        <taxon>Brassicales</taxon>
        <taxon>Brassicaceae</taxon>
        <taxon>Brassiceae</taxon>
        <taxon>Brassica</taxon>
    </lineage>
</organism>
<feature type="compositionally biased region" description="Polar residues" evidence="2">
    <location>
        <begin position="284"/>
        <end position="295"/>
    </location>
</feature>
<dbReference type="AlphaFoldDB" id="A0A8S9L591"/>
<dbReference type="Pfam" id="PF00098">
    <property type="entry name" value="zf-CCHC"/>
    <property type="match status" value="2"/>
</dbReference>
<feature type="domain" description="CCHC-type" evidence="3">
    <location>
        <begin position="343"/>
        <end position="358"/>
    </location>
</feature>
<feature type="region of interest" description="Disordered" evidence="2">
    <location>
        <begin position="279"/>
        <end position="306"/>
    </location>
</feature>
<gene>
    <name evidence="4" type="ORF">F2Q70_00027091</name>
</gene>
<evidence type="ECO:0000256" key="2">
    <source>
        <dbReference type="SAM" id="MobiDB-lite"/>
    </source>
</evidence>
<proteinExistence type="predicted"/>
<dbReference type="InterPro" id="IPR036875">
    <property type="entry name" value="Znf_CCHC_sf"/>
</dbReference>
<keyword evidence="1" id="KW-0479">Metal-binding</keyword>
<dbReference type="SUPFAM" id="SSF57756">
    <property type="entry name" value="Retrovirus zinc finger-like domains"/>
    <property type="match status" value="1"/>
</dbReference>
<dbReference type="SMART" id="SM00343">
    <property type="entry name" value="ZnF_C2HC"/>
    <property type="match status" value="2"/>
</dbReference>
<feature type="region of interest" description="Disordered" evidence="2">
    <location>
        <begin position="389"/>
        <end position="409"/>
    </location>
</feature>
<comment type="caution">
    <text evidence="4">The sequence shown here is derived from an EMBL/GenBank/DDBJ whole genome shotgun (WGS) entry which is preliminary data.</text>
</comment>
<evidence type="ECO:0000313" key="4">
    <source>
        <dbReference type="EMBL" id="KAF2601689.1"/>
    </source>
</evidence>
<sequence>MSRLTSSEADSGPCVNGLHDSKSLPSGGPENIQITAFAIALKQVAIPENKACIQQMKKTQVLALALLRRKCRLVTGVVVGSHSFGLNWDTGGDNPRLYRPHKEFVKSLCEIRNRVEAFALQYEMHASSYQRDIATAQQVSKTSGAPAIGCLTVLPAAITTRPMVWHYDSDCGFNYSYATKSSVPRMVGNMVYGGSPVSAALSVGRREFYALFIEEGLDWSSIPWKKEAMKSFEKVIKLAEKKGYGLTRSVGSSSRRDIFLVAQDQEICFGDMAKSNRNTRKTVNETAEGSASNVARNEAGTEEARNAAQNAANLNNAAAAGRSACSTCGKIHSGVCHAATGACHRCGSMDHKVRDCPEEDLRPKSQNKGAGERVCYNCGETGHYKNQCPKDAQSAGKLPSDGPQPAAKR</sequence>
<evidence type="ECO:0000256" key="1">
    <source>
        <dbReference type="PROSITE-ProRule" id="PRU00047"/>
    </source>
</evidence>
<accession>A0A8S9L591</accession>
<dbReference type="GO" id="GO:0003676">
    <property type="term" value="F:nucleic acid binding"/>
    <property type="evidence" value="ECO:0007669"/>
    <property type="project" value="InterPro"/>
</dbReference>
<name>A0A8S9L591_BRACR</name>
<keyword evidence="1" id="KW-0863">Zinc-finger</keyword>
<feature type="domain" description="CCHC-type" evidence="3">
    <location>
        <begin position="375"/>
        <end position="390"/>
    </location>
</feature>